<dbReference type="RefSeq" id="WP_169609819.1">
    <property type="nucleotide sequence ID" value="NZ_CP051682.1"/>
</dbReference>
<proteinExistence type="predicted"/>
<evidence type="ECO:0000313" key="3">
    <source>
        <dbReference type="Proteomes" id="UP000503278"/>
    </source>
</evidence>
<organism evidence="2 3">
    <name type="scientific">Mucilaginibacter robiniae</name>
    <dbReference type="NCBI Taxonomy" id="2728022"/>
    <lineage>
        <taxon>Bacteria</taxon>
        <taxon>Pseudomonadati</taxon>
        <taxon>Bacteroidota</taxon>
        <taxon>Sphingobacteriia</taxon>
        <taxon>Sphingobacteriales</taxon>
        <taxon>Sphingobacteriaceae</taxon>
        <taxon>Mucilaginibacter</taxon>
    </lineage>
</organism>
<dbReference type="KEGG" id="mrob:HH214_17540"/>
<dbReference type="PANTHER" id="PTHR39767:SF2">
    <property type="entry name" value="CHROMOSOME UNDETERMINED SCAFFOLD_1, WHOLE GENOME SHOTGUN SEQUENCE"/>
    <property type="match status" value="1"/>
</dbReference>
<keyword evidence="1" id="KW-0732">Signal</keyword>
<dbReference type="PANTHER" id="PTHR39767">
    <property type="entry name" value="CALCIUM/CALMODULIN-BINDING MEMBRANE PROTEIN PCM4-RELATED"/>
    <property type="match status" value="1"/>
</dbReference>
<dbReference type="AlphaFoldDB" id="A0A7L5E587"/>
<accession>A0A7L5E587</accession>
<dbReference type="Proteomes" id="UP000503278">
    <property type="component" value="Chromosome"/>
</dbReference>
<feature type="chain" id="PRO_5029817804" evidence="1">
    <location>
        <begin position="28"/>
        <end position="223"/>
    </location>
</feature>
<name>A0A7L5E587_9SPHI</name>
<gene>
    <name evidence="2" type="ORF">HH214_17540</name>
</gene>
<feature type="signal peptide" evidence="1">
    <location>
        <begin position="1"/>
        <end position="27"/>
    </location>
</feature>
<protein>
    <submittedName>
        <fullName evidence="2">Uncharacterized protein</fullName>
    </submittedName>
</protein>
<evidence type="ECO:0000313" key="2">
    <source>
        <dbReference type="EMBL" id="QJD97547.1"/>
    </source>
</evidence>
<keyword evidence="3" id="KW-1185">Reference proteome</keyword>
<reference evidence="2 3" key="1">
    <citation type="submission" date="2020-04" db="EMBL/GenBank/DDBJ databases">
        <title>Genome sequencing of novel species.</title>
        <authorList>
            <person name="Heo J."/>
            <person name="Kim S.-J."/>
            <person name="Kim J.-S."/>
            <person name="Hong S.-B."/>
            <person name="Kwon S.-W."/>
        </authorList>
    </citation>
    <scope>NUCLEOTIDE SEQUENCE [LARGE SCALE GENOMIC DNA]</scope>
    <source>
        <strain evidence="2 3">F39-2</strain>
    </source>
</reference>
<sequence>MIKNIRRVACFTIFLSLLVAVCLYSCKKDTKSETVVYTNNFESGNLNNINGGVTETYNGTKVLGRYNNGQFTLSVPNLPKHDMVEISFDLYIHDNWDGNTLGIDGVDGPDIWQMLVDGNIYFNTTFSNLYCNPGVFCPPQSYPNNYPNNNHNPKIGSYQTGLPPACNATSYGTTLYKIDKVISHSSSTVQLQCLDHLIQKNASDPKCDESWSVDNIQIKAIAL</sequence>
<evidence type="ECO:0000256" key="1">
    <source>
        <dbReference type="SAM" id="SignalP"/>
    </source>
</evidence>
<dbReference type="EMBL" id="CP051682">
    <property type="protein sequence ID" value="QJD97547.1"/>
    <property type="molecule type" value="Genomic_DNA"/>
</dbReference>